<proteinExistence type="predicted"/>
<evidence type="ECO:0000313" key="1">
    <source>
        <dbReference type="EMBL" id="KAK3784919.1"/>
    </source>
</evidence>
<protein>
    <submittedName>
        <fullName evidence="1">Uncharacterized protein</fullName>
    </submittedName>
</protein>
<name>A0AAE1DVW2_9GAST</name>
<dbReference type="AlphaFoldDB" id="A0AAE1DVW2"/>
<evidence type="ECO:0000313" key="2">
    <source>
        <dbReference type="Proteomes" id="UP001283361"/>
    </source>
</evidence>
<accession>A0AAE1DVW2</accession>
<dbReference type="Proteomes" id="UP001283361">
    <property type="component" value="Unassembled WGS sequence"/>
</dbReference>
<keyword evidence="2" id="KW-1185">Reference proteome</keyword>
<organism evidence="1 2">
    <name type="scientific">Elysia crispata</name>
    <name type="common">lettuce slug</name>
    <dbReference type="NCBI Taxonomy" id="231223"/>
    <lineage>
        <taxon>Eukaryota</taxon>
        <taxon>Metazoa</taxon>
        <taxon>Spiralia</taxon>
        <taxon>Lophotrochozoa</taxon>
        <taxon>Mollusca</taxon>
        <taxon>Gastropoda</taxon>
        <taxon>Heterobranchia</taxon>
        <taxon>Euthyneura</taxon>
        <taxon>Panpulmonata</taxon>
        <taxon>Sacoglossa</taxon>
        <taxon>Placobranchoidea</taxon>
        <taxon>Plakobranchidae</taxon>
        <taxon>Elysia</taxon>
    </lineage>
</organism>
<reference evidence="1" key="1">
    <citation type="journal article" date="2023" name="G3 (Bethesda)">
        <title>A reference genome for the long-term kleptoplast-retaining sea slug Elysia crispata morphotype clarki.</title>
        <authorList>
            <person name="Eastman K.E."/>
            <person name="Pendleton A.L."/>
            <person name="Shaikh M.A."/>
            <person name="Suttiyut T."/>
            <person name="Ogas R."/>
            <person name="Tomko P."/>
            <person name="Gavelis G."/>
            <person name="Widhalm J.R."/>
            <person name="Wisecaver J.H."/>
        </authorList>
    </citation>
    <scope>NUCLEOTIDE SEQUENCE</scope>
    <source>
        <strain evidence="1">ECLA1</strain>
    </source>
</reference>
<dbReference type="EMBL" id="JAWDGP010002181">
    <property type="protein sequence ID" value="KAK3784919.1"/>
    <property type="molecule type" value="Genomic_DNA"/>
</dbReference>
<sequence>MLLDILSSERLGGTGILFMYQSSSPLEETVPLLEVSLAISNNFHLGIQKAGEMMMYSLQNKQKPKNIRDIQMHKGIELLHLKLKAYKGAINVSIARHSQVSHNAGSQLQFHSPYNIPHHPVQLGGPVIILTASVGPDTFWWWQQLVIRRTFWKS</sequence>
<comment type="caution">
    <text evidence="1">The sequence shown here is derived from an EMBL/GenBank/DDBJ whole genome shotgun (WGS) entry which is preliminary data.</text>
</comment>
<gene>
    <name evidence="1" type="ORF">RRG08_012339</name>
</gene>